<dbReference type="Proteomes" id="UP000326837">
    <property type="component" value="Chromosome"/>
</dbReference>
<proteinExistence type="predicted"/>
<dbReference type="KEGG" id="lpav:PLANPX_1722"/>
<keyword evidence="3" id="KW-1185">Reference proteome</keyword>
<feature type="region of interest" description="Disordered" evidence="1">
    <location>
        <begin position="1"/>
        <end position="40"/>
    </location>
</feature>
<organism evidence="2 3">
    <name type="scientific">Lacipirellula parvula</name>
    <dbReference type="NCBI Taxonomy" id="2650471"/>
    <lineage>
        <taxon>Bacteria</taxon>
        <taxon>Pseudomonadati</taxon>
        <taxon>Planctomycetota</taxon>
        <taxon>Planctomycetia</taxon>
        <taxon>Pirellulales</taxon>
        <taxon>Lacipirellulaceae</taxon>
        <taxon>Lacipirellula</taxon>
    </lineage>
</organism>
<reference evidence="3" key="1">
    <citation type="submission" date="2019-10" db="EMBL/GenBank/DDBJ databases">
        <title>Lacipirellula parvula gen. nov., sp. nov., representing a lineage of planctomycetes widespread in freshwater anoxic habitats, and description of the family Lacipirellulaceae.</title>
        <authorList>
            <person name="Dedysh S.N."/>
            <person name="Kulichevskaya I.S."/>
            <person name="Beletsky A.V."/>
            <person name="Rakitin A.L."/>
            <person name="Mardanov A.V."/>
            <person name="Ivanova A.A."/>
            <person name="Saltykova V.X."/>
            <person name="Rijpstra W.I.C."/>
            <person name="Sinninghe Damste J.S."/>
            <person name="Ravin N.V."/>
        </authorList>
    </citation>
    <scope>NUCLEOTIDE SEQUENCE [LARGE SCALE GENOMIC DNA]</scope>
    <source>
        <strain evidence="3">PX69</strain>
    </source>
</reference>
<dbReference type="AlphaFoldDB" id="A0A5K7X6B6"/>
<evidence type="ECO:0000313" key="2">
    <source>
        <dbReference type="EMBL" id="BBO32110.1"/>
    </source>
</evidence>
<evidence type="ECO:0000256" key="1">
    <source>
        <dbReference type="SAM" id="MobiDB-lite"/>
    </source>
</evidence>
<protein>
    <submittedName>
        <fullName evidence="2">Uncharacterized protein</fullName>
    </submittedName>
</protein>
<name>A0A5K7X6B6_9BACT</name>
<sequence length="40" mass="4285">MADKKIGRDAGTGKFKPVKEAQKDKKGSVVETIKPGKKGK</sequence>
<gene>
    <name evidence="2" type="ORF">PLANPX_1722</name>
</gene>
<dbReference type="RefSeq" id="WP_261344417.1">
    <property type="nucleotide sequence ID" value="NZ_AP021861.1"/>
</dbReference>
<feature type="compositionally biased region" description="Basic and acidic residues" evidence="1">
    <location>
        <begin position="17"/>
        <end position="28"/>
    </location>
</feature>
<accession>A0A5K7X6B6</accession>
<evidence type="ECO:0000313" key="3">
    <source>
        <dbReference type="Proteomes" id="UP000326837"/>
    </source>
</evidence>
<dbReference type="EMBL" id="AP021861">
    <property type="protein sequence ID" value="BBO32110.1"/>
    <property type="molecule type" value="Genomic_DNA"/>
</dbReference>